<dbReference type="AlphaFoldDB" id="A0A316R5K5"/>
<evidence type="ECO:0000313" key="2">
    <source>
        <dbReference type="EMBL" id="HBJ08484.1"/>
    </source>
</evidence>
<protein>
    <recommendedName>
        <fullName evidence="4">T9SS C-terminal target domain-containing protein</fullName>
    </recommendedName>
</protein>
<comment type="caution">
    <text evidence="2">The sequence shown here is derived from an EMBL/GenBank/DDBJ whole genome shotgun (WGS) entry which is preliminary data.</text>
</comment>
<sequence length="120" mass="13247">MKTIKLLIFTLLVSWSVVQVSARQESVYGQDFFRTADNYMPMSAEVNMVQNDLPEDSVQIYASNGSIYVRSSKKVKVKVYTIVGSLVMDTYAGPGLSELQPKSRGLYLVSAGGVTQRVTV</sequence>
<dbReference type="Proteomes" id="UP000262954">
    <property type="component" value="Unassembled WGS sequence"/>
</dbReference>
<feature type="signal peptide" evidence="1">
    <location>
        <begin position="1"/>
        <end position="22"/>
    </location>
</feature>
<dbReference type="EMBL" id="DNWC01000075">
    <property type="protein sequence ID" value="HBJ08484.1"/>
    <property type="molecule type" value="Genomic_DNA"/>
</dbReference>
<reference evidence="2 3" key="1">
    <citation type="journal article" date="2018" name="Nat. Biotechnol.">
        <title>A standardized bacterial taxonomy based on genome phylogeny substantially revises the tree of life.</title>
        <authorList>
            <person name="Parks D.H."/>
            <person name="Chuvochina M."/>
            <person name="Waite D.W."/>
            <person name="Rinke C."/>
            <person name="Skarshewski A."/>
            <person name="Chaumeil P.A."/>
            <person name="Hugenholtz P."/>
        </authorList>
    </citation>
    <scope>NUCLEOTIDE SEQUENCE [LARGE SCALE GENOMIC DNA]</scope>
    <source>
        <strain evidence="2">UBA11482</strain>
    </source>
</reference>
<evidence type="ECO:0000313" key="3">
    <source>
        <dbReference type="Proteomes" id="UP000262954"/>
    </source>
</evidence>
<proteinExistence type="predicted"/>
<organism evidence="2 3">
    <name type="scientific">Coprobacter fastidiosus</name>
    <dbReference type="NCBI Taxonomy" id="1099853"/>
    <lineage>
        <taxon>Bacteria</taxon>
        <taxon>Pseudomonadati</taxon>
        <taxon>Bacteroidota</taxon>
        <taxon>Bacteroidia</taxon>
        <taxon>Bacteroidales</taxon>
        <taxon>Barnesiellaceae</taxon>
        <taxon>Coprobacter</taxon>
    </lineage>
</organism>
<keyword evidence="1" id="KW-0732">Signal</keyword>
<feature type="chain" id="PRO_5030062744" description="T9SS C-terminal target domain-containing protein" evidence="1">
    <location>
        <begin position="23"/>
        <end position="120"/>
    </location>
</feature>
<accession>A0A316R5K5</accession>
<evidence type="ECO:0000256" key="1">
    <source>
        <dbReference type="SAM" id="SignalP"/>
    </source>
</evidence>
<evidence type="ECO:0008006" key="4">
    <source>
        <dbReference type="Google" id="ProtNLM"/>
    </source>
</evidence>
<gene>
    <name evidence="2" type="ORF">DDY73_05710</name>
</gene>
<name>A0A316R5K5_9BACT</name>